<keyword evidence="3" id="KW-1185">Reference proteome</keyword>
<evidence type="ECO:0008006" key="4">
    <source>
        <dbReference type="Google" id="ProtNLM"/>
    </source>
</evidence>
<proteinExistence type="predicted"/>
<sequence length="62" mass="6949">MPAVSRSRAPRLPHVPSAAGPPERAVAAPELAELRETTVDWYRTAARDLPWRRPDCSPWGSW</sequence>
<evidence type="ECO:0000313" key="2">
    <source>
        <dbReference type="EMBL" id="BDZ41328.1"/>
    </source>
</evidence>
<accession>A0ABM8G007</accession>
<protein>
    <recommendedName>
        <fullName evidence="4">A/G-specific adenine glycosylase</fullName>
    </recommendedName>
</protein>
<gene>
    <name evidence="2" type="ORF">GCM10025865_06270</name>
</gene>
<feature type="region of interest" description="Disordered" evidence="1">
    <location>
        <begin position="1"/>
        <end position="25"/>
    </location>
</feature>
<organism evidence="2 3">
    <name type="scientific">Paraoerskovia sediminicola</name>
    <dbReference type="NCBI Taxonomy" id="1138587"/>
    <lineage>
        <taxon>Bacteria</taxon>
        <taxon>Bacillati</taxon>
        <taxon>Actinomycetota</taxon>
        <taxon>Actinomycetes</taxon>
        <taxon>Micrococcales</taxon>
        <taxon>Cellulomonadaceae</taxon>
        <taxon>Paraoerskovia</taxon>
    </lineage>
</organism>
<evidence type="ECO:0000313" key="3">
    <source>
        <dbReference type="Proteomes" id="UP001321475"/>
    </source>
</evidence>
<dbReference type="Proteomes" id="UP001321475">
    <property type="component" value="Chromosome"/>
</dbReference>
<reference evidence="3" key="1">
    <citation type="journal article" date="2019" name="Int. J. Syst. Evol. Microbiol.">
        <title>The Global Catalogue of Microorganisms (GCM) 10K type strain sequencing project: providing services to taxonomists for standard genome sequencing and annotation.</title>
        <authorList>
            <consortium name="The Broad Institute Genomics Platform"/>
            <consortium name="The Broad Institute Genome Sequencing Center for Infectious Disease"/>
            <person name="Wu L."/>
            <person name="Ma J."/>
        </authorList>
    </citation>
    <scope>NUCLEOTIDE SEQUENCE [LARGE SCALE GENOMIC DNA]</scope>
    <source>
        <strain evidence="3">NBRC 108565</strain>
    </source>
</reference>
<dbReference type="EMBL" id="AP027729">
    <property type="protein sequence ID" value="BDZ41328.1"/>
    <property type="molecule type" value="Genomic_DNA"/>
</dbReference>
<evidence type="ECO:0000256" key="1">
    <source>
        <dbReference type="SAM" id="MobiDB-lite"/>
    </source>
</evidence>
<name>A0ABM8G007_9CELL</name>